<comment type="caution">
    <text evidence="1">The sequence shown here is derived from an EMBL/GenBank/DDBJ whole genome shotgun (WGS) entry which is preliminary data.</text>
</comment>
<evidence type="ECO:0000313" key="2">
    <source>
        <dbReference type="Proteomes" id="UP001295684"/>
    </source>
</evidence>
<name>A0AAD1Y8R2_EUPCR</name>
<organism evidence="1 2">
    <name type="scientific">Euplotes crassus</name>
    <dbReference type="NCBI Taxonomy" id="5936"/>
    <lineage>
        <taxon>Eukaryota</taxon>
        <taxon>Sar</taxon>
        <taxon>Alveolata</taxon>
        <taxon>Ciliophora</taxon>
        <taxon>Intramacronucleata</taxon>
        <taxon>Spirotrichea</taxon>
        <taxon>Hypotrichia</taxon>
        <taxon>Euplotida</taxon>
        <taxon>Euplotidae</taxon>
        <taxon>Moneuplotes</taxon>
    </lineage>
</organism>
<evidence type="ECO:0000313" key="1">
    <source>
        <dbReference type="EMBL" id="CAI2386760.1"/>
    </source>
</evidence>
<dbReference type="Proteomes" id="UP001295684">
    <property type="component" value="Unassembled WGS sequence"/>
</dbReference>
<dbReference type="AlphaFoldDB" id="A0AAD1Y8R2"/>
<keyword evidence="2" id="KW-1185">Reference proteome</keyword>
<dbReference type="EMBL" id="CAMPGE010029292">
    <property type="protein sequence ID" value="CAI2386760.1"/>
    <property type="molecule type" value="Genomic_DNA"/>
</dbReference>
<gene>
    <name evidence="1" type="ORF">ECRASSUSDP1_LOCUS28384</name>
</gene>
<accession>A0AAD1Y8R2</accession>
<reference evidence="1" key="1">
    <citation type="submission" date="2023-07" db="EMBL/GenBank/DDBJ databases">
        <authorList>
            <consortium name="AG Swart"/>
            <person name="Singh M."/>
            <person name="Singh A."/>
            <person name="Seah K."/>
            <person name="Emmerich C."/>
        </authorList>
    </citation>
    <scope>NUCLEOTIDE SEQUENCE</scope>
    <source>
        <strain evidence="1">DP1</strain>
    </source>
</reference>
<protein>
    <submittedName>
        <fullName evidence="1">Uncharacterized protein</fullName>
    </submittedName>
</protein>
<sequence>MIPQCTTQSLKLPYSTKEIEVTQLTETKFRSSKSEGFVLPQISGRGVEGRRDFQNKLLLKRSKMNIYNLKVNTEKSKLMNPFQAIKDMKNLSYQDSPTSAETKSSCKTVGNLSYIFVKPKSSQKNTKEELVNEFLNQQGVFQINLPVALNDYSFRNQ</sequence>
<proteinExistence type="predicted"/>